<dbReference type="GO" id="GO:0005886">
    <property type="term" value="C:plasma membrane"/>
    <property type="evidence" value="ECO:0007669"/>
    <property type="project" value="TreeGrafter"/>
</dbReference>
<dbReference type="PRINTS" id="PR00452">
    <property type="entry name" value="SH3DOMAIN"/>
</dbReference>
<dbReference type="SUPFAM" id="SSF50044">
    <property type="entry name" value="SH3-domain"/>
    <property type="match status" value="1"/>
</dbReference>
<dbReference type="SMART" id="SM00326">
    <property type="entry name" value="SH3"/>
    <property type="match status" value="1"/>
</dbReference>
<dbReference type="AlphaFoldDB" id="A0A1B7TK82"/>
<dbReference type="InterPro" id="IPR036028">
    <property type="entry name" value="SH3-like_dom_sf"/>
</dbReference>
<sequence>MSENIEKSPQVPEKHIPTSTSNSNLSTMNNLGYNPYMYNSMTPYGGGGFSMGGGMFGSALSSNNPNLPAGLQQSLSLLETVLITISSTTQLIESSYIAAKGIMQTFKEIGVQFQSLRQDFRNGVLSAIYFLKKILLMKRDRKRLSDEERRSLKRLLIFVSLAAGVPLILKKLVNSAEQPVSFSDVGKMENIANGIDSNGNELLDPSNAQFIKVLYDYTPASKTTGELPIKKNEILAILSKKDAIGNDSQWWKVRNKQGKTGYIPSNYIEILERKKY</sequence>
<dbReference type="Gene3D" id="2.30.30.40">
    <property type="entry name" value="SH3 Domains"/>
    <property type="match status" value="1"/>
</dbReference>
<evidence type="ECO:0000313" key="5">
    <source>
        <dbReference type="EMBL" id="OBA29147.1"/>
    </source>
</evidence>
<dbReference type="EMBL" id="LXPE01000001">
    <property type="protein sequence ID" value="OBA29147.1"/>
    <property type="molecule type" value="Genomic_DNA"/>
</dbReference>
<reference evidence="6" key="1">
    <citation type="journal article" date="2016" name="Proc. Natl. Acad. Sci. U.S.A.">
        <title>Comparative genomics of biotechnologically important yeasts.</title>
        <authorList>
            <person name="Riley R."/>
            <person name="Haridas S."/>
            <person name="Wolfe K.H."/>
            <person name="Lopes M.R."/>
            <person name="Hittinger C.T."/>
            <person name="Goeker M."/>
            <person name="Salamov A.A."/>
            <person name="Wisecaver J.H."/>
            <person name="Long T.M."/>
            <person name="Calvey C.H."/>
            <person name="Aerts A.L."/>
            <person name="Barry K.W."/>
            <person name="Choi C."/>
            <person name="Clum A."/>
            <person name="Coughlan A.Y."/>
            <person name="Deshpande S."/>
            <person name="Douglass A.P."/>
            <person name="Hanson S.J."/>
            <person name="Klenk H.-P."/>
            <person name="LaButti K.M."/>
            <person name="Lapidus A."/>
            <person name="Lindquist E.A."/>
            <person name="Lipzen A.M."/>
            <person name="Meier-Kolthoff J.P."/>
            <person name="Ohm R.A."/>
            <person name="Otillar R.P."/>
            <person name="Pangilinan J.L."/>
            <person name="Peng Y."/>
            <person name="Rokas A."/>
            <person name="Rosa C.A."/>
            <person name="Scheuner C."/>
            <person name="Sibirny A.A."/>
            <person name="Slot J.C."/>
            <person name="Stielow J.B."/>
            <person name="Sun H."/>
            <person name="Kurtzman C.P."/>
            <person name="Blackwell M."/>
            <person name="Grigoriev I.V."/>
            <person name="Jeffries T.W."/>
        </authorList>
    </citation>
    <scope>NUCLEOTIDE SEQUENCE [LARGE SCALE GENOMIC DNA]</scope>
    <source>
        <strain evidence="6">NRRL Y-1626</strain>
    </source>
</reference>
<dbReference type="InterPro" id="IPR001452">
    <property type="entry name" value="SH3_domain"/>
</dbReference>
<gene>
    <name evidence="5" type="ORF">HANVADRAFT_51070</name>
</gene>
<organism evidence="5 6">
    <name type="scientific">Hanseniaspora valbyensis NRRL Y-1626</name>
    <dbReference type="NCBI Taxonomy" id="766949"/>
    <lineage>
        <taxon>Eukaryota</taxon>
        <taxon>Fungi</taxon>
        <taxon>Dikarya</taxon>
        <taxon>Ascomycota</taxon>
        <taxon>Saccharomycotina</taxon>
        <taxon>Saccharomycetes</taxon>
        <taxon>Saccharomycodales</taxon>
        <taxon>Saccharomycodaceae</taxon>
        <taxon>Hanseniaspora</taxon>
    </lineage>
</organism>
<proteinExistence type="predicted"/>
<dbReference type="GO" id="GO:0003779">
    <property type="term" value="F:actin binding"/>
    <property type="evidence" value="ECO:0007669"/>
    <property type="project" value="TreeGrafter"/>
</dbReference>
<comment type="caution">
    <text evidence="5">The sequence shown here is derived from an EMBL/GenBank/DDBJ whole genome shotgun (WGS) entry which is preliminary data.</text>
</comment>
<keyword evidence="1 2" id="KW-0728">SH3 domain</keyword>
<dbReference type="InterPro" id="IPR039801">
    <property type="entry name" value="EPS8-like"/>
</dbReference>
<evidence type="ECO:0000256" key="2">
    <source>
        <dbReference type="PROSITE-ProRule" id="PRU00192"/>
    </source>
</evidence>
<dbReference type="GO" id="GO:0035023">
    <property type="term" value="P:regulation of Rho protein signal transduction"/>
    <property type="evidence" value="ECO:0007669"/>
    <property type="project" value="TreeGrafter"/>
</dbReference>
<dbReference type="Proteomes" id="UP000092321">
    <property type="component" value="Unassembled WGS sequence"/>
</dbReference>
<dbReference type="GO" id="GO:0007266">
    <property type="term" value="P:Rho protein signal transduction"/>
    <property type="evidence" value="ECO:0007669"/>
    <property type="project" value="TreeGrafter"/>
</dbReference>
<dbReference type="PROSITE" id="PS50002">
    <property type="entry name" value="SH3"/>
    <property type="match status" value="1"/>
</dbReference>
<dbReference type="Pfam" id="PF00018">
    <property type="entry name" value="SH3_1"/>
    <property type="match status" value="1"/>
</dbReference>
<feature type="region of interest" description="Disordered" evidence="3">
    <location>
        <begin position="1"/>
        <end position="23"/>
    </location>
</feature>
<dbReference type="PANTHER" id="PTHR12287">
    <property type="entry name" value="EPIDERMAL GROWTH FACTOR RECEPTOR KINASE SUBSTRATE EPS8-RELATED PROTEIN"/>
    <property type="match status" value="1"/>
</dbReference>
<keyword evidence="6" id="KW-1185">Reference proteome</keyword>
<feature type="domain" description="SH3" evidence="4">
    <location>
        <begin position="206"/>
        <end position="273"/>
    </location>
</feature>
<evidence type="ECO:0000256" key="3">
    <source>
        <dbReference type="SAM" id="MobiDB-lite"/>
    </source>
</evidence>
<feature type="compositionally biased region" description="Basic and acidic residues" evidence="3">
    <location>
        <begin position="1"/>
        <end position="16"/>
    </location>
</feature>
<evidence type="ECO:0000259" key="4">
    <source>
        <dbReference type="PROSITE" id="PS50002"/>
    </source>
</evidence>
<evidence type="ECO:0000313" key="6">
    <source>
        <dbReference type="Proteomes" id="UP000092321"/>
    </source>
</evidence>
<evidence type="ECO:0000256" key="1">
    <source>
        <dbReference type="ARBA" id="ARBA00022443"/>
    </source>
</evidence>
<protein>
    <recommendedName>
        <fullName evidence="4">SH3 domain-containing protein</fullName>
    </recommendedName>
</protein>
<dbReference type="PANTHER" id="PTHR12287:SF23">
    <property type="entry name" value="AROUSER, ISOFORM A-RELATED"/>
    <property type="match status" value="1"/>
</dbReference>
<dbReference type="OrthoDB" id="10037838at2759"/>
<name>A0A1B7TK82_9ASCO</name>
<accession>A0A1B7TK82</accession>